<reference evidence="1" key="2">
    <citation type="submission" date="2023-06" db="EMBL/GenBank/DDBJ databases">
        <authorList>
            <consortium name="Lawrence Berkeley National Laboratory"/>
            <person name="Haridas S."/>
            <person name="Hensen N."/>
            <person name="Bonometti L."/>
            <person name="Westerberg I."/>
            <person name="Brannstrom I.O."/>
            <person name="Guillou S."/>
            <person name="Cros-Aarteil S."/>
            <person name="Calhoun S."/>
            <person name="Kuo A."/>
            <person name="Mondo S."/>
            <person name="Pangilinan J."/>
            <person name="Riley R."/>
            <person name="Labutti K."/>
            <person name="Andreopoulos B."/>
            <person name="Lipzen A."/>
            <person name="Chen C."/>
            <person name="Yanf M."/>
            <person name="Daum C."/>
            <person name="Ng V."/>
            <person name="Clum A."/>
            <person name="Steindorff A."/>
            <person name="Ohm R."/>
            <person name="Martin F."/>
            <person name="Silar P."/>
            <person name="Natvig D."/>
            <person name="Lalanne C."/>
            <person name="Gautier V."/>
            <person name="Ament-Velasquez S.L."/>
            <person name="Kruys A."/>
            <person name="Hutchinson M.I."/>
            <person name="Powell A.J."/>
            <person name="Barry K."/>
            <person name="Miller A.N."/>
            <person name="Grigoriev I.V."/>
            <person name="Debuchy R."/>
            <person name="Gladieux P."/>
            <person name="Thoren M.H."/>
            <person name="Johannesson H."/>
        </authorList>
    </citation>
    <scope>NUCLEOTIDE SEQUENCE</scope>
    <source>
        <strain evidence="1">CBS 118394</strain>
    </source>
</reference>
<sequence length="458" mass="50753">MNFLARCSLCSSSYSQFCHHWRECRAVCHNASCPLFDRFDVIYEGDDRIKYIKLPVPPPPPPQQTEKRRLRAIKTTTHASLPIVVKTPVIQDTSHGYNHVVDVLDLIRAKSRLRDDPWGGSACSVGYGASERSQAKFFNPHLSTGFPVKPNPIPVSLLTKAAALMWAMDGFLSHAHPPERTFNRFGTSIRMHSVLAQKTGPGPNVNLMADLLGQMNLDGVINIDGDASVADTSQDTVPTENPNIFRPNRLVKCRFPALHLYNFCGIDFAAYNQGRRPQGGTLLDLPAPNQVVLTTVMAGVDKLLNNPSNNNSASRIASFLSPAEQHSKIKLNYDFSCYLHQYEDTHDDVAIVFREASGSASKHNICQIASEKYFGVIHKLARAETAAMRGQPHGYDMIELLEDMAVAHVAAHLEQRLREDPKKHWYGVLMSSSRRKAKPTAGDPVDDLADGFMALGLN</sequence>
<name>A0AAE0MEX0_9PEZI</name>
<comment type="caution">
    <text evidence="1">The sequence shown here is derived from an EMBL/GenBank/DDBJ whole genome shotgun (WGS) entry which is preliminary data.</text>
</comment>
<proteinExistence type="predicted"/>
<gene>
    <name evidence="1" type="ORF">B0H66DRAFT_610686</name>
</gene>
<evidence type="ECO:0000313" key="1">
    <source>
        <dbReference type="EMBL" id="KAK3329690.1"/>
    </source>
</evidence>
<protein>
    <submittedName>
        <fullName evidence="1">Uncharacterized protein</fullName>
    </submittedName>
</protein>
<organism evidence="1 2">
    <name type="scientific">Apodospora peruviana</name>
    <dbReference type="NCBI Taxonomy" id="516989"/>
    <lineage>
        <taxon>Eukaryota</taxon>
        <taxon>Fungi</taxon>
        <taxon>Dikarya</taxon>
        <taxon>Ascomycota</taxon>
        <taxon>Pezizomycotina</taxon>
        <taxon>Sordariomycetes</taxon>
        <taxon>Sordariomycetidae</taxon>
        <taxon>Sordariales</taxon>
        <taxon>Lasiosphaeriaceae</taxon>
        <taxon>Apodospora</taxon>
    </lineage>
</organism>
<keyword evidence="2" id="KW-1185">Reference proteome</keyword>
<evidence type="ECO:0000313" key="2">
    <source>
        <dbReference type="Proteomes" id="UP001283341"/>
    </source>
</evidence>
<dbReference type="AlphaFoldDB" id="A0AAE0MEX0"/>
<dbReference type="EMBL" id="JAUEDM010000001">
    <property type="protein sequence ID" value="KAK3329690.1"/>
    <property type="molecule type" value="Genomic_DNA"/>
</dbReference>
<reference evidence="1" key="1">
    <citation type="journal article" date="2023" name="Mol. Phylogenet. Evol.">
        <title>Genome-scale phylogeny and comparative genomics of the fungal order Sordariales.</title>
        <authorList>
            <person name="Hensen N."/>
            <person name="Bonometti L."/>
            <person name="Westerberg I."/>
            <person name="Brannstrom I.O."/>
            <person name="Guillou S."/>
            <person name="Cros-Aarteil S."/>
            <person name="Calhoun S."/>
            <person name="Haridas S."/>
            <person name="Kuo A."/>
            <person name="Mondo S."/>
            <person name="Pangilinan J."/>
            <person name="Riley R."/>
            <person name="LaButti K."/>
            <person name="Andreopoulos B."/>
            <person name="Lipzen A."/>
            <person name="Chen C."/>
            <person name="Yan M."/>
            <person name="Daum C."/>
            <person name="Ng V."/>
            <person name="Clum A."/>
            <person name="Steindorff A."/>
            <person name="Ohm R.A."/>
            <person name="Martin F."/>
            <person name="Silar P."/>
            <person name="Natvig D.O."/>
            <person name="Lalanne C."/>
            <person name="Gautier V."/>
            <person name="Ament-Velasquez S.L."/>
            <person name="Kruys A."/>
            <person name="Hutchinson M.I."/>
            <person name="Powell A.J."/>
            <person name="Barry K."/>
            <person name="Miller A.N."/>
            <person name="Grigoriev I.V."/>
            <person name="Debuchy R."/>
            <person name="Gladieux P."/>
            <person name="Hiltunen Thoren M."/>
            <person name="Johannesson H."/>
        </authorList>
    </citation>
    <scope>NUCLEOTIDE SEQUENCE</scope>
    <source>
        <strain evidence="1">CBS 118394</strain>
    </source>
</reference>
<dbReference type="Proteomes" id="UP001283341">
    <property type="component" value="Unassembled WGS sequence"/>
</dbReference>
<accession>A0AAE0MEX0</accession>